<proteinExistence type="predicted"/>
<evidence type="ECO:0000256" key="1">
    <source>
        <dbReference type="SAM" id="MobiDB-lite"/>
    </source>
</evidence>
<gene>
    <name evidence="2" type="ORF">BCR37DRAFT_383298</name>
</gene>
<dbReference type="Proteomes" id="UP000193685">
    <property type="component" value="Unassembled WGS sequence"/>
</dbReference>
<evidence type="ECO:0000313" key="3">
    <source>
        <dbReference type="Proteomes" id="UP000193685"/>
    </source>
</evidence>
<feature type="compositionally biased region" description="Polar residues" evidence="1">
    <location>
        <begin position="276"/>
        <end position="286"/>
    </location>
</feature>
<keyword evidence="3" id="KW-1185">Reference proteome</keyword>
<dbReference type="GeneID" id="63786630"/>
<feature type="region of interest" description="Disordered" evidence="1">
    <location>
        <begin position="206"/>
        <end position="293"/>
    </location>
</feature>
<dbReference type="AlphaFoldDB" id="A0A1Y2EYJ4"/>
<name>A0A1Y2EYJ4_PROLT</name>
<accession>A0A1Y2EYJ4</accession>
<reference evidence="2 3" key="1">
    <citation type="submission" date="2016-07" db="EMBL/GenBank/DDBJ databases">
        <title>Pervasive Adenine N6-methylation of Active Genes in Fungi.</title>
        <authorList>
            <consortium name="DOE Joint Genome Institute"/>
            <person name="Mondo S.J."/>
            <person name="Dannebaum R.O."/>
            <person name="Kuo R.C."/>
            <person name="Labutti K."/>
            <person name="Haridas S."/>
            <person name="Kuo A."/>
            <person name="Salamov A."/>
            <person name="Ahrendt S.R."/>
            <person name="Lipzen A."/>
            <person name="Sullivan W."/>
            <person name="Andreopoulos W.B."/>
            <person name="Clum A."/>
            <person name="Lindquist E."/>
            <person name="Daum C."/>
            <person name="Ramamoorthy G.K."/>
            <person name="Gryganskyi A."/>
            <person name="Culley D."/>
            <person name="Magnuson J.K."/>
            <person name="James T.Y."/>
            <person name="O'Malley M.A."/>
            <person name="Stajich J.E."/>
            <person name="Spatafora J.W."/>
            <person name="Visel A."/>
            <person name="Grigoriev I.V."/>
        </authorList>
    </citation>
    <scope>NUCLEOTIDE SEQUENCE [LARGE SCALE GENOMIC DNA]</scope>
    <source>
        <strain evidence="2 3">12-1054</strain>
    </source>
</reference>
<feature type="compositionally biased region" description="Low complexity" evidence="1">
    <location>
        <begin position="220"/>
        <end position="233"/>
    </location>
</feature>
<dbReference type="RefSeq" id="XP_040722743.1">
    <property type="nucleotide sequence ID" value="XM_040870031.1"/>
</dbReference>
<evidence type="ECO:0000313" key="2">
    <source>
        <dbReference type="EMBL" id="ORY76663.1"/>
    </source>
</evidence>
<organism evidence="2 3">
    <name type="scientific">Protomyces lactucae-debilis</name>
    <dbReference type="NCBI Taxonomy" id="2754530"/>
    <lineage>
        <taxon>Eukaryota</taxon>
        <taxon>Fungi</taxon>
        <taxon>Dikarya</taxon>
        <taxon>Ascomycota</taxon>
        <taxon>Taphrinomycotina</taxon>
        <taxon>Taphrinomycetes</taxon>
        <taxon>Taphrinales</taxon>
        <taxon>Protomycetaceae</taxon>
        <taxon>Protomyces</taxon>
    </lineage>
</organism>
<comment type="caution">
    <text evidence="2">The sequence shown here is derived from an EMBL/GenBank/DDBJ whole genome shotgun (WGS) entry which is preliminary data.</text>
</comment>
<dbReference type="EMBL" id="MCFI01000022">
    <property type="protein sequence ID" value="ORY76663.1"/>
    <property type="molecule type" value="Genomic_DNA"/>
</dbReference>
<sequence length="302" mass="33524">MVGTVVVTSKASPLPKNPCTMACTCEMAVTIPRILMPLGSDSEGKLEVSPCIPRNKWQDTLVRIPRGLSCEPKDVGKILVSEVVPRKWELQVKRIEVANERETCLPLVRPAEEDMCKCSEKSPLRRPICPAPVSVNSLRQPSSSQQYDDGLCQTQQQFFENSALSMSDWTGLPYVPYEAYPPVWPMGECPELSQAEMEACRMVWDSDDADGQSTGQNGHSGSAQLSSAAGQNAHQWQEPSSGPGGQQWGNRGGTSSVTQPSTEGRHRLTDDEMEQLKQQTHWQDSLGTDRDPFKEQYLYDFM</sequence>
<feature type="compositionally biased region" description="Gly residues" evidence="1">
    <location>
        <begin position="242"/>
        <end position="252"/>
    </location>
</feature>
<protein>
    <submittedName>
        <fullName evidence="2">Uncharacterized protein</fullName>
    </submittedName>
</protein>